<dbReference type="InterPro" id="IPR002156">
    <property type="entry name" value="RNaseH_domain"/>
</dbReference>
<dbReference type="InterPro" id="IPR044730">
    <property type="entry name" value="RNase_H-like_dom_plant"/>
</dbReference>
<dbReference type="InterPro" id="IPR053151">
    <property type="entry name" value="RNase_H-like"/>
</dbReference>
<dbReference type="GO" id="GO:0003676">
    <property type="term" value="F:nucleic acid binding"/>
    <property type="evidence" value="ECO:0007669"/>
    <property type="project" value="InterPro"/>
</dbReference>
<dbReference type="Gene3D" id="3.30.420.10">
    <property type="entry name" value="Ribonuclease H-like superfamily/Ribonuclease H"/>
    <property type="match status" value="1"/>
</dbReference>
<dbReference type="Gene3D" id="3.60.10.10">
    <property type="entry name" value="Endonuclease/exonuclease/phosphatase"/>
    <property type="match status" value="1"/>
</dbReference>
<dbReference type="AlphaFoldDB" id="A0A6A2ZS22"/>
<proteinExistence type="predicted"/>
<dbReference type="EMBL" id="VEPZ02001107">
    <property type="protein sequence ID" value="KAE8694600.1"/>
    <property type="molecule type" value="Genomic_DNA"/>
</dbReference>
<accession>A0A6A2ZS22</accession>
<dbReference type="Pfam" id="PF13456">
    <property type="entry name" value="RVT_3"/>
    <property type="match status" value="1"/>
</dbReference>
<dbReference type="Proteomes" id="UP000436088">
    <property type="component" value="Unassembled WGS sequence"/>
</dbReference>
<evidence type="ECO:0000259" key="3">
    <source>
        <dbReference type="Pfam" id="PF13456"/>
    </source>
</evidence>
<dbReference type="SUPFAM" id="SSF56219">
    <property type="entry name" value="DNase I-like"/>
    <property type="match status" value="1"/>
</dbReference>
<feature type="domain" description="RNase H type-1" evidence="3">
    <location>
        <begin position="745"/>
        <end position="861"/>
    </location>
</feature>
<feature type="region of interest" description="Disordered" evidence="1">
    <location>
        <begin position="535"/>
        <end position="556"/>
    </location>
</feature>
<evidence type="ECO:0000256" key="1">
    <source>
        <dbReference type="SAM" id="MobiDB-lite"/>
    </source>
</evidence>
<evidence type="ECO:0000313" key="4">
    <source>
        <dbReference type="EMBL" id="KAE8694600.1"/>
    </source>
</evidence>
<comment type="caution">
    <text evidence="4">The sequence shown here is derived from an EMBL/GenBank/DDBJ whole genome shotgun (WGS) entry which is preliminary data.</text>
</comment>
<reference evidence="4" key="1">
    <citation type="submission" date="2019-09" db="EMBL/GenBank/DDBJ databases">
        <title>Draft genome information of white flower Hibiscus syriacus.</title>
        <authorList>
            <person name="Kim Y.-M."/>
        </authorList>
    </citation>
    <scope>NUCLEOTIDE SEQUENCE [LARGE SCALE GENOMIC DNA]</scope>
    <source>
        <strain evidence="4">YM2019G1</strain>
    </source>
</reference>
<dbReference type="InterPro" id="IPR036691">
    <property type="entry name" value="Endo/exonu/phosph_ase_sf"/>
</dbReference>
<dbReference type="SUPFAM" id="SSF53098">
    <property type="entry name" value="Ribonuclease H-like"/>
    <property type="match status" value="1"/>
</dbReference>
<dbReference type="Pfam" id="PF03372">
    <property type="entry name" value="Exo_endo_phos"/>
    <property type="match status" value="1"/>
</dbReference>
<dbReference type="PANTHER" id="PTHR47723">
    <property type="entry name" value="OS05G0353850 PROTEIN"/>
    <property type="match status" value="1"/>
</dbReference>
<dbReference type="InterPro" id="IPR036397">
    <property type="entry name" value="RNaseH_sf"/>
</dbReference>
<protein>
    <submittedName>
        <fullName evidence="4">Uncharacterized protein</fullName>
    </submittedName>
</protein>
<organism evidence="4 5">
    <name type="scientific">Hibiscus syriacus</name>
    <name type="common">Rose of Sharon</name>
    <dbReference type="NCBI Taxonomy" id="106335"/>
    <lineage>
        <taxon>Eukaryota</taxon>
        <taxon>Viridiplantae</taxon>
        <taxon>Streptophyta</taxon>
        <taxon>Embryophyta</taxon>
        <taxon>Tracheophyta</taxon>
        <taxon>Spermatophyta</taxon>
        <taxon>Magnoliopsida</taxon>
        <taxon>eudicotyledons</taxon>
        <taxon>Gunneridae</taxon>
        <taxon>Pentapetalae</taxon>
        <taxon>rosids</taxon>
        <taxon>malvids</taxon>
        <taxon>Malvales</taxon>
        <taxon>Malvaceae</taxon>
        <taxon>Malvoideae</taxon>
        <taxon>Hibiscus</taxon>
    </lineage>
</organism>
<feature type="domain" description="Endonuclease/exonuclease/phosphatase" evidence="2">
    <location>
        <begin position="160"/>
        <end position="359"/>
    </location>
</feature>
<dbReference type="GO" id="GO:0004523">
    <property type="term" value="F:RNA-DNA hybrid ribonuclease activity"/>
    <property type="evidence" value="ECO:0007669"/>
    <property type="project" value="InterPro"/>
</dbReference>
<evidence type="ECO:0000259" key="2">
    <source>
        <dbReference type="Pfam" id="PF03372"/>
    </source>
</evidence>
<feature type="region of interest" description="Disordered" evidence="1">
    <location>
        <begin position="121"/>
        <end position="150"/>
    </location>
</feature>
<dbReference type="CDD" id="cd06222">
    <property type="entry name" value="RNase_H_like"/>
    <property type="match status" value="1"/>
</dbReference>
<dbReference type="InterPro" id="IPR005135">
    <property type="entry name" value="Endo/exonuclease/phosphatase"/>
</dbReference>
<feature type="compositionally biased region" description="Polar residues" evidence="1">
    <location>
        <begin position="128"/>
        <end position="143"/>
    </location>
</feature>
<dbReference type="InterPro" id="IPR012337">
    <property type="entry name" value="RNaseH-like_sf"/>
</dbReference>
<evidence type="ECO:0000313" key="5">
    <source>
        <dbReference type="Proteomes" id="UP000436088"/>
    </source>
</evidence>
<keyword evidence="5" id="KW-1185">Reference proteome</keyword>
<sequence length="893" mass="102830">MGVSIPSRHSGILSFEGISVPLEWVEPSAHLASVQTKNEDNVIQHVDSILHGESSNVSMQNFESLSGLNLNQSEVVSVNGSRYLSNTNPIFDNSLGLDGQQVKTFLDSNLHQVVAFNKEANAREVPPTSHQGPTNVKRQNGSKDQAMPPENEVECTTNVLKEYTHEHKPHIVALIETRISYRNDDHVIYKFEFNKYFRVEAAGFSGGIWLIWDKPLMVDLVVFHPQYMTTKVTWNYPSKQFFVSVVYGNLDKKKRSSLWNDLSNLHFTRGYPWILTGDFNAILSSEEKRGGARRGMRCKLFQNFMYHRDLFNFGFKGPKFTWMCGGVFERLDRMIANDSWNLMAPNSLVKHLPRIKSDHRPLLLLSSASPLSHRPHYFRFLVGWTKHPQFSQLIRDKWHHQGNITNSLNNLSNLLDVWNTEVYGHIIQEMDKLKQSLATIQADLDRTGNDQLHAIEMDIRSKPEEVLDHEELLWLKKSSCQWITEGRNITDNILVGQEVIHSMRHKRGKTKWMMIKVDLEKAYDRIARPKCKSSRMAPLRKNLDPPEAFTRGSERPFKSDFNQFSRFSGHRVNSNKTRVSSRPMWSRIWQITCVIHLGSNCRYPWKVSRNASLPQTADFINDNEIVRHGAMVRDFTTDDGQWNICLLNQVTNEMVQWITTPPPCDDVGEDLPMWQWDNFDSYLLKTAYFLIKKEGWEPSDSKLQGWITWSTSGSTSLESLFGGSGNIETILSKWRKPMHGCFKLNTDGAIHIGTMEVACGGVIRDHIGAWVAGFSRSLGRCTAFQAELWNVKEGLEIAWNMVVRVLNMELDNQEVATRLNLDPQLNEPLLIKRIRGVLCRQWKTTINYIPRESNKLVDSLAGLGRKRNLGVNYRRNLTRKISRRENFTMHMNE</sequence>
<gene>
    <name evidence="4" type="ORF">F3Y22_tig00110777pilonHSYRG00077</name>
</gene>
<name>A0A6A2ZS22_HIBSY</name>
<dbReference type="PANTHER" id="PTHR47723:SF13">
    <property type="entry name" value="PUTATIVE-RELATED"/>
    <property type="match status" value="1"/>
</dbReference>